<dbReference type="PANTHER" id="PTHR12304">
    <property type="entry name" value="INOSINE-URIDINE PREFERRING NUCLEOSIDE HYDROLASE"/>
    <property type="match status" value="1"/>
</dbReference>
<accession>K1STI4</accession>
<comment type="caution">
    <text evidence="4">The sequence shown here is derived from an EMBL/GenBank/DDBJ whole genome shotgun (WGS) entry which is preliminary data.</text>
</comment>
<dbReference type="GO" id="GO:0005829">
    <property type="term" value="C:cytosol"/>
    <property type="evidence" value="ECO:0007669"/>
    <property type="project" value="TreeGrafter"/>
</dbReference>
<feature type="domain" description="Inosine/uridine-preferring nucleoside hydrolase" evidence="3">
    <location>
        <begin position="4"/>
        <end position="237"/>
    </location>
</feature>
<dbReference type="EC" id="3.2.-.-" evidence="4"/>
<evidence type="ECO:0000259" key="3">
    <source>
        <dbReference type="Pfam" id="PF01156"/>
    </source>
</evidence>
<dbReference type="InterPro" id="IPR036452">
    <property type="entry name" value="Ribo_hydro-like"/>
</dbReference>
<evidence type="ECO:0000313" key="4">
    <source>
        <dbReference type="EMBL" id="EKC58764.1"/>
    </source>
</evidence>
<keyword evidence="2 4" id="KW-0326">Glycosidase</keyword>
<reference evidence="4" key="1">
    <citation type="journal article" date="2013" name="Environ. Microbiol.">
        <title>Microbiota from the distal guts of lean and obese adolescents exhibit partial functional redundancy besides clear differences in community structure.</title>
        <authorList>
            <person name="Ferrer M."/>
            <person name="Ruiz A."/>
            <person name="Lanza F."/>
            <person name="Haange S.B."/>
            <person name="Oberbach A."/>
            <person name="Till H."/>
            <person name="Bargiela R."/>
            <person name="Campoy C."/>
            <person name="Segura M.T."/>
            <person name="Richter M."/>
            <person name="von Bergen M."/>
            <person name="Seifert J."/>
            <person name="Suarez A."/>
        </authorList>
    </citation>
    <scope>NUCLEOTIDE SEQUENCE</scope>
</reference>
<protein>
    <submittedName>
        <fullName evidence="4">Inosine/uridine-preferring nucleoside hydrolase</fullName>
        <ecNumber evidence="4">3.2.-.-</ecNumber>
    </submittedName>
</protein>
<dbReference type="InterPro" id="IPR001910">
    <property type="entry name" value="Inosine/uridine_hydrolase_dom"/>
</dbReference>
<gene>
    <name evidence="4" type="ORF">OBE_09825</name>
</gene>
<dbReference type="GO" id="GO:0008477">
    <property type="term" value="F:purine nucleosidase activity"/>
    <property type="evidence" value="ECO:0007669"/>
    <property type="project" value="TreeGrafter"/>
</dbReference>
<name>K1STI4_9ZZZZ</name>
<dbReference type="GO" id="GO:0006152">
    <property type="term" value="P:purine nucleoside catabolic process"/>
    <property type="evidence" value="ECO:0007669"/>
    <property type="project" value="TreeGrafter"/>
</dbReference>
<evidence type="ECO:0000256" key="1">
    <source>
        <dbReference type="ARBA" id="ARBA00022801"/>
    </source>
</evidence>
<keyword evidence="1 4" id="KW-0378">Hydrolase</keyword>
<dbReference type="SUPFAM" id="SSF53590">
    <property type="entry name" value="Nucleoside hydrolase"/>
    <property type="match status" value="1"/>
</dbReference>
<proteinExistence type="predicted"/>
<dbReference type="Pfam" id="PF01156">
    <property type="entry name" value="IU_nuc_hydro"/>
    <property type="match status" value="1"/>
</dbReference>
<evidence type="ECO:0000256" key="2">
    <source>
        <dbReference type="ARBA" id="ARBA00023295"/>
    </source>
</evidence>
<organism evidence="4">
    <name type="scientific">human gut metagenome</name>
    <dbReference type="NCBI Taxonomy" id="408170"/>
    <lineage>
        <taxon>unclassified sequences</taxon>
        <taxon>metagenomes</taxon>
        <taxon>organismal metagenomes</taxon>
    </lineage>
</organism>
<dbReference type="InterPro" id="IPR023186">
    <property type="entry name" value="IUNH"/>
</dbReference>
<dbReference type="EMBL" id="AJWZ01006792">
    <property type="protein sequence ID" value="EKC58764.1"/>
    <property type="molecule type" value="Genomic_DNA"/>
</dbReference>
<dbReference type="PANTHER" id="PTHR12304:SF4">
    <property type="entry name" value="URIDINE NUCLEOSIDASE"/>
    <property type="match status" value="1"/>
</dbReference>
<dbReference type="AlphaFoldDB" id="K1STI4"/>
<sequence>MKNIILDTDLYNEIDDQIALAYVLKSKDELNLKAVTIAPFTKGEYNTKTSIDKSYEVAKKIFKMCNEQNDKIIFKGATEYFTNDSTQTNAAVNEIIQIAKKNDKTYILSIGCITNIALAIKKDSSIINKIEVIWLGTNFLFMKNDDFNFRQDVEAVRYVLDSKVKITIIPVYPVSYGLMISKYELESRIRNSNKLCNYFCDIFTDDYGTEKIRRVIWDISAIAYMINKEWFETMEISCPRIKEDTSFKLTKFRHKIKFVQNLDSTKIYDDLFSKITK</sequence>
<dbReference type="Gene3D" id="3.90.245.10">
    <property type="entry name" value="Ribonucleoside hydrolase-like"/>
    <property type="match status" value="1"/>
</dbReference>